<dbReference type="Proteomes" id="UP000717752">
    <property type="component" value="Unassembled WGS sequence"/>
</dbReference>
<keyword evidence="2" id="KW-1185">Reference proteome</keyword>
<sequence>MSVIKIRELDMISPCVERKSNSEEFKMFPLKFIDPALEAESSDRK</sequence>
<protein>
    <submittedName>
        <fullName evidence="1">Uncharacterized protein</fullName>
    </submittedName>
</protein>
<proteinExistence type="predicted"/>
<dbReference type="RefSeq" id="WP_220335509.1">
    <property type="nucleotide sequence ID" value="NZ_JAEUAK010000005.1"/>
</dbReference>
<comment type="caution">
    <text evidence="1">The sequence shown here is derived from an EMBL/GenBank/DDBJ whole genome shotgun (WGS) entry which is preliminary data.</text>
</comment>
<organism evidence="1 2">
    <name type="scientific">Rhizobium mesosinicum</name>
    <dbReference type="NCBI Taxonomy" id="335017"/>
    <lineage>
        <taxon>Bacteria</taxon>
        <taxon>Pseudomonadati</taxon>
        <taxon>Pseudomonadota</taxon>
        <taxon>Alphaproteobacteria</taxon>
        <taxon>Hyphomicrobiales</taxon>
        <taxon>Rhizobiaceae</taxon>
        <taxon>Rhizobium/Agrobacterium group</taxon>
        <taxon>Rhizobium</taxon>
    </lineage>
</organism>
<evidence type="ECO:0000313" key="2">
    <source>
        <dbReference type="Proteomes" id="UP000717752"/>
    </source>
</evidence>
<reference evidence="1 2" key="1">
    <citation type="journal article" date="2021" name="MBio">
        <title>Poor Competitiveness of Bradyrhizobium in Pigeon Pea Root Colonization in Indian Soils.</title>
        <authorList>
            <person name="Chalasani D."/>
            <person name="Basu A."/>
            <person name="Pullabhotla S.V.S.R.N."/>
            <person name="Jorrin B."/>
            <person name="Neal A.L."/>
            <person name="Poole P.S."/>
            <person name="Podile A.R."/>
            <person name="Tkacz A."/>
        </authorList>
    </citation>
    <scope>NUCLEOTIDE SEQUENCE [LARGE SCALE GENOMIC DNA]</scope>
    <source>
        <strain evidence="1 2">HU56</strain>
    </source>
</reference>
<accession>A0ABS7GUW8</accession>
<gene>
    <name evidence="1" type="ORF">JNB85_15170</name>
</gene>
<evidence type="ECO:0000313" key="1">
    <source>
        <dbReference type="EMBL" id="MBW9053752.1"/>
    </source>
</evidence>
<dbReference type="EMBL" id="JAEUAK010000005">
    <property type="protein sequence ID" value="MBW9053752.1"/>
    <property type="molecule type" value="Genomic_DNA"/>
</dbReference>
<name>A0ABS7GUW8_9HYPH</name>